<sequence>GAYIQSGVDNTTTAQANGGNTSMLFELRFDDDGRLQRVYEPNSKDPTLITGDAPVLGPNGEPVFDDLAGWTDTGTLKPDMEWLINNPLTGAVDPITMTAEFNDMTEYSGSYNIRGVSQNGYEVGDLIGLSTGQDGIIEARYSNGRAIPVAQLAIANFADKNAMQKLGGQTYAESYNSGTAQLGSPDNNGMGSIVQGSLEYSNVDTTAELVNMIQTQRTYQASAQVLSTSQTLTQTILNL</sequence>
<dbReference type="GO" id="GO:0005829">
    <property type="term" value="C:cytosol"/>
    <property type="evidence" value="ECO:0007669"/>
    <property type="project" value="TreeGrafter"/>
</dbReference>
<gene>
    <name evidence="7" type="ORF">MNBD_GAMMA04-1773</name>
</gene>
<comment type="similarity">
    <text evidence="2">Belongs to the flagella basal body rod proteins family.</text>
</comment>
<dbReference type="NCBIfam" id="TIGR03506">
    <property type="entry name" value="FlgEFG_subfam"/>
    <property type="match status" value="1"/>
</dbReference>
<feature type="domain" description="Flagellar basal-body/hook protein C-terminal" evidence="5">
    <location>
        <begin position="195"/>
        <end position="239"/>
    </location>
</feature>
<dbReference type="InterPro" id="IPR010930">
    <property type="entry name" value="Flg_bb/hook_C_dom"/>
</dbReference>
<dbReference type="EMBL" id="UOFB01000253">
    <property type="protein sequence ID" value="VAW48303.1"/>
    <property type="molecule type" value="Genomic_DNA"/>
</dbReference>
<accession>A0A3B0W7H5</accession>
<reference evidence="7" key="1">
    <citation type="submission" date="2018-06" db="EMBL/GenBank/DDBJ databases">
        <authorList>
            <person name="Zhirakovskaya E."/>
        </authorList>
    </citation>
    <scope>NUCLEOTIDE SEQUENCE</scope>
</reference>
<evidence type="ECO:0000256" key="1">
    <source>
        <dbReference type="ARBA" id="ARBA00004117"/>
    </source>
</evidence>
<evidence type="ECO:0000259" key="6">
    <source>
        <dbReference type="Pfam" id="PF07559"/>
    </source>
</evidence>
<evidence type="ECO:0000256" key="2">
    <source>
        <dbReference type="ARBA" id="ARBA00009677"/>
    </source>
</evidence>
<dbReference type="InterPro" id="IPR020013">
    <property type="entry name" value="Flagellar_FlgE/F/G"/>
</dbReference>
<keyword evidence="4" id="KW-0975">Bacterial flagellum</keyword>
<dbReference type="GO" id="GO:0071978">
    <property type="term" value="P:bacterial-type flagellum-dependent swarming motility"/>
    <property type="evidence" value="ECO:0007669"/>
    <property type="project" value="TreeGrafter"/>
</dbReference>
<proteinExistence type="inferred from homology"/>
<dbReference type="GO" id="GO:0009424">
    <property type="term" value="C:bacterial-type flagellum hook"/>
    <property type="evidence" value="ECO:0007669"/>
    <property type="project" value="TreeGrafter"/>
</dbReference>
<protein>
    <recommendedName>
        <fullName evidence="3">Flagellar hook protein FlgE</fullName>
    </recommendedName>
</protein>
<dbReference type="Pfam" id="PF06429">
    <property type="entry name" value="Flg_bbr_C"/>
    <property type="match status" value="1"/>
</dbReference>
<name>A0A3B0W7H5_9ZZZZ</name>
<feature type="non-terminal residue" evidence="7">
    <location>
        <position position="1"/>
    </location>
</feature>
<evidence type="ECO:0000259" key="5">
    <source>
        <dbReference type="Pfam" id="PF06429"/>
    </source>
</evidence>
<feature type="domain" description="Flagellar hook protein FlgE D2" evidence="6">
    <location>
        <begin position="9"/>
        <end position="121"/>
    </location>
</feature>
<dbReference type="InterPro" id="IPR011491">
    <property type="entry name" value="FlgE_D2"/>
</dbReference>
<comment type="subcellular location">
    <subcellularLocation>
        <location evidence="1">Bacterial flagellum basal body</location>
    </subcellularLocation>
</comment>
<dbReference type="PANTHER" id="PTHR30435:SF1">
    <property type="entry name" value="FLAGELLAR HOOK PROTEIN FLGE"/>
    <property type="match status" value="1"/>
</dbReference>
<dbReference type="PANTHER" id="PTHR30435">
    <property type="entry name" value="FLAGELLAR PROTEIN"/>
    <property type="match status" value="1"/>
</dbReference>
<dbReference type="SUPFAM" id="SSF117143">
    <property type="entry name" value="Flagellar hook protein flgE"/>
    <property type="match status" value="1"/>
</dbReference>
<dbReference type="GO" id="GO:0009425">
    <property type="term" value="C:bacterial-type flagellum basal body"/>
    <property type="evidence" value="ECO:0007669"/>
    <property type="project" value="UniProtKB-SubCell"/>
</dbReference>
<dbReference type="AlphaFoldDB" id="A0A3B0W7H5"/>
<keyword evidence="7" id="KW-0966">Cell projection</keyword>
<evidence type="ECO:0000313" key="7">
    <source>
        <dbReference type="EMBL" id="VAW48303.1"/>
    </source>
</evidence>
<dbReference type="Pfam" id="PF07559">
    <property type="entry name" value="FlgE_D2"/>
    <property type="match status" value="1"/>
</dbReference>
<dbReference type="InterPro" id="IPR037925">
    <property type="entry name" value="FlgE/F/G-like"/>
</dbReference>
<organism evidence="7">
    <name type="scientific">hydrothermal vent metagenome</name>
    <dbReference type="NCBI Taxonomy" id="652676"/>
    <lineage>
        <taxon>unclassified sequences</taxon>
        <taxon>metagenomes</taxon>
        <taxon>ecological metagenomes</taxon>
    </lineage>
</organism>
<evidence type="ECO:0000256" key="4">
    <source>
        <dbReference type="ARBA" id="ARBA00023143"/>
    </source>
</evidence>
<keyword evidence="7" id="KW-0282">Flagellum</keyword>
<evidence type="ECO:0000256" key="3">
    <source>
        <dbReference type="ARBA" id="ARBA00019015"/>
    </source>
</evidence>
<keyword evidence="7" id="KW-0969">Cilium</keyword>